<gene>
    <name evidence="1" type="primary">hemP</name>
    <name evidence="1" type="ordered locus">RSPO_c01473</name>
</gene>
<dbReference type="InterPro" id="IPR019600">
    <property type="entry name" value="Hemin_uptake_protein_HemP"/>
</dbReference>
<accession>F6G145</accession>
<dbReference type="Pfam" id="PF10636">
    <property type="entry name" value="hemP"/>
    <property type="match status" value="1"/>
</dbReference>
<dbReference type="HOGENOM" id="CLU_178563_0_0_4"/>
<protein>
    <submittedName>
        <fullName evidence="1">Hemin uptake protein</fullName>
    </submittedName>
</protein>
<name>F6G145_RALS8</name>
<dbReference type="Proteomes" id="UP000007953">
    <property type="component" value="Chromosome"/>
</dbReference>
<evidence type="ECO:0000313" key="2">
    <source>
        <dbReference type="Proteomes" id="UP000007953"/>
    </source>
</evidence>
<sequence length="111" mass="12104">MVIRWSLASPCLSASQDIAMNIAEPQDTGRTVTRRRHIIVARKRPSTFEHNTPDAEPAATAGVSAPATVVSDTRTMTSEQLFAGQNAVAIRHNGSLYTLRVTRFGKLILTK</sequence>
<proteinExistence type="predicted"/>
<dbReference type="KEGG" id="rsn:RSPO_c01473"/>
<evidence type="ECO:0000313" key="1">
    <source>
        <dbReference type="EMBL" id="AEG68773.1"/>
    </source>
</evidence>
<dbReference type="eggNOG" id="COG4256">
    <property type="taxonomic scope" value="Bacteria"/>
</dbReference>
<dbReference type="EMBL" id="CP002819">
    <property type="protein sequence ID" value="AEG68773.1"/>
    <property type="molecule type" value="Genomic_DNA"/>
</dbReference>
<dbReference type="AlphaFoldDB" id="F6G145"/>
<dbReference type="PATRIC" id="fig|1031711.3.peg.1441"/>
<dbReference type="Gene3D" id="2.10.70.10">
    <property type="entry name" value="Complement Module, domain 1"/>
    <property type="match status" value="1"/>
</dbReference>
<organism evidence="1 2">
    <name type="scientific">Ralstonia solanacearum (strain Po82)</name>
    <dbReference type="NCBI Taxonomy" id="1031711"/>
    <lineage>
        <taxon>Bacteria</taxon>
        <taxon>Pseudomonadati</taxon>
        <taxon>Pseudomonadota</taxon>
        <taxon>Betaproteobacteria</taxon>
        <taxon>Burkholderiales</taxon>
        <taxon>Burkholderiaceae</taxon>
        <taxon>Ralstonia</taxon>
        <taxon>Ralstonia solanacearum species complex</taxon>
    </lineage>
</organism>
<reference evidence="1 2" key="1">
    <citation type="journal article" date="2011" name="J. Bacteriol.">
        <title>Complete genome sequence of the plant pathogen Ralstonia solanacearum strain Po82.</title>
        <authorList>
            <person name="Xu J."/>
            <person name="Zheng H.J."/>
            <person name="Liu L."/>
            <person name="Pan Z.C."/>
            <person name="Prior P."/>
            <person name="Tang B."/>
            <person name="Xu J.S."/>
            <person name="Zhang H."/>
            <person name="Tian Q."/>
            <person name="Zhang L.Q."/>
            <person name="Feng J."/>
        </authorList>
    </citation>
    <scope>NUCLEOTIDE SEQUENCE [LARGE SCALE GENOMIC DNA]</scope>
    <source>
        <strain evidence="1 2">Po82</strain>
    </source>
</reference>